<protein>
    <submittedName>
        <fullName evidence="1">Uncharacterized protein</fullName>
    </submittedName>
</protein>
<dbReference type="EMBL" id="JAFNME010000005">
    <property type="protein sequence ID" value="MBO1248970.1"/>
    <property type="molecule type" value="Genomic_DNA"/>
</dbReference>
<evidence type="ECO:0000313" key="2">
    <source>
        <dbReference type="Proteomes" id="UP000664731"/>
    </source>
</evidence>
<accession>A0A939K9M2</accession>
<sequence>MVKLTLLMQMHANEWGKTAVGCRSARANADLAVLCRTALSFTLELSLVETISFIWSFLTELLQHCFAKTF</sequence>
<evidence type="ECO:0000313" key="1">
    <source>
        <dbReference type="EMBL" id="MBO1248970.1"/>
    </source>
</evidence>
<dbReference type="AlphaFoldDB" id="A0A939K9M2"/>
<comment type="caution">
    <text evidence="1">The sequence shown here is derived from an EMBL/GenBank/DDBJ whole genome shotgun (WGS) entry which is preliminary data.</text>
</comment>
<proteinExistence type="predicted"/>
<organism evidence="1 2">
    <name type="scientific">Comamonas denitrificans</name>
    <dbReference type="NCBI Taxonomy" id="117506"/>
    <lineage>
        <taxon>Bacteria</taxon>
        <taxon>Pseudomonadati</taxon>
        <taxon>Pseudomonadota</taxon>
        <taxon>Betaproteobacteria</taxon>
        <taxon>Burkholderiales</taxon>
        <taxon>Comamonadaceae</taxon>
        <taxon>Comamonas</taxon>
    </lineage>
</organism>
<keyword evidence="2" id="KW-1185">Reference proteome</keyword>
<gene>
    <name evidence="1" type="ORF">J1777_03830</name>
</gene>
<dbReference type="Proteomes" id="UP000664731">
    <property type="component" value="Unassembled WGS sequence"/>
</dbReference>
<dbReference type="RefSeq" id="WP_207574513.1">
    <property type="nucleotide sequence ID" value="NZ_JAFNME010000005.1"/>
</dbReference>
<name>A0A939K9M2_9BURK</name>
<reference evidence="1" key="1">
    <citation type="submission" date="2021-03" db="EMBL/GenBank/DDBJ databases">
        <title>Comamonas denitrificans.</title>
        <authorList>
            <person name="Finster K."/>
        </authorList>
    </citation>
    <scope>NUCLEOTIDE SEQUENCE</scope>
    <source>
        <strain evidence="1">MM2021_4</strain>
    </source>
</reference>